<dbReference type="InterPro" id="IPR036909">
    <property type="entry name" value="Cyt_c-like_dom_sf"/>
</dbReference>
<dbReference type="PROSITE" id="PS51007">
    <property type="entry name" value="CYTC"/>
    <property type="match status" value="1"/>
</dbReference>
<evidence type="ECO:0000256" key="4">
    <source>
        <dbReference type="PROSITE-ProRule" id="PRU00433"/>
    </source>
</evidence>
<dbReference type="EMBL" id="JBHTBS010000004">
    <property type="protein sequence ID" value="MFC7337542.1"/>
    <property type="molecule type" value="Genomic_DNA"/>
</dbReference>
<keyword evidence="5" id="KW-0732">Signal</keyword>
<evidence type="ECO:0000256" key="3">
    <source>
        <dbReference type="ARBA" id="ARBA00023004"/>
    </source>
</evidence>
<comment type="caution">
    <text evidence="8">The sequence shown here is derived from an EMBL/GenBank/DDBJ whole genome shotgun (WGS) entry which is preliminary data.</text>
</comment>
<dbReference type="SUPFAM" id="SSF56988">
    <property type="entry name" value="Anthrax protective antigen"/>
    <property type="match status" value="1"/>
</dbReference>
<organism evidence="8 9">
    <name type="scientific">Haloferula chungangensis</name>
    <dbReference type="NCBI Taxonomy" id="1048331"/>
    <lineage>
        <taxon>Bacteria</taxon>
        <taxon>Pseudomonadati</taxon>
        <taxon>Verrucomicrobiota</taxon>
        <taxon>Verrucomicrobiia</taxon>
        <taxon>Verrucomicrobiales</taxon>
        <taxon>Verrucomicrobiaceae</taxon>
        <taxon>Haloferula</taxon>
    </lineage>
</organism>
<dbReference type="RefSeq" id="WP_379711920.1">
    <property type="nucleotide sequence ID" value="NZ_JBHTBS010000004.1"/>
</dbReference>
<dbReference type="Proteomes" id="UP001596472">
    <property type="component" value="Unassembled WGS sequence"/>
</dbReference>
<dbReference type="InterPro" id="IPR011658">
    <property type="entry name" value="PA14_dom"/>
</dbReference>
<evidence type="ECO:0000313" key="8">
    <source>
        <dbReference type="EMBL" id="MFC7337542.1"/>
    </source>
</evidence>
<evidence type="ECO:0000259" key="6">
    <source>
        <dbReference type="PROSITE" id="PS51007"/>
    </source>
</evidence>
<evidence type="ECO:0000256" key="5">
    <source>
        <dbReference type="SAM" id="SignalP"/>
    </source>
</evidence>
<dbReference type="SUPFAM" id="SSF46626">
    <property type="entry name" value="Cytochrome c"/>
    <property type="match status" value="1"/>
</dbReference>
<sequence length="782" mass="88370">MLKNFQRCGQKATWTLLVSAGLSANLAATPEVQRGQQIYEQLCIDCHGPNGEGNDEEFVDPLFGEKSIESLARKIHRTMPEDEEHLCVDEDAAAVAAYIHGAFYSVEARAKLNPPKRDLVRLTNPQLKNSVADVVGNFFGGHYSRLPQEQGVKFSARGLHLESEGQNKFSATKRHKFERAGEDLFVDVRQEIGEEPLTTKSDIDASLWGSLLAEESGTYEFVIRSANGFRFWINESESQPPSIDAWVVSGREIREEKLSIELIGGRPYPIRLQWVVSPKDEHSSMQVLWKTPHGTLRPVPTRNLFNVYHPPSIVVTSSFPADDASFGYERGSGISKAWLESVNRAAIEAADFVDKHLDDLAKTKAGKKDRDEKIREFADRFVAAALRRPLDEEDRKIYLDRHFSQAKGANEAIRPIVIQALTSPRFLYPELRGKESPDSWLVASRLALTLWDSLPDGNLTKAAREGKLVSRDEVNRQAWRMLEDPRARAKMRGFFHHWLELERAENVAKDAKLFPEFDDQLMADLRTSLELFLDETVWSESSDFRQLLLADYLMLNPRLAEVYGKKLEGDGFQRVTFDPKERSGVVTHPFLLSNLAYHDNTSPIHRGVFLTRNVVGQQLKPPPEATVFKDADFDPSLTMREKVTALTREKACMACHSSINPLGFSLERYDAIGRWREKEGDKPIDASSDFTPETGDKIRIEGARDVAEFAASSPGAHRAFVRQMFHHLVKYGMVVHGLETEERLYQRFKNTDFKIRHLIVAIAEEAVLEGTPADLDAKTAAR</sequence>
<dbReference type="SMART" id="SM00758">
    <property type="entry name" value="PA14"/>
    <property type="match status" value="1"/>
</dbReference>
<dbReference type="InterPro" id="IPR013042">
    <property type="entry name" value="DUF1592"/>
</dbReference>
<gene>
    <name evidence="8" type="ORF">ACFQY0_10170</name>
</gene>
<accession>A0ABW2L5A1</accession>
<feature type="domain" description="PA14" evidence="7">
    <location>
        <begin position="154"/>
        <end position="303"/>
    </location>
</feature>
<feature type="signal peptide" evidence="5">
    <location>
        <begin position="1"/>
        <end position="27"/>
    </location>
</feature>
<evidence type="ECO:0000313" key="9">
    <source>
        <dbReference type="Proteomes" id="UP001596472"/>
    </source>
</evidence>
<dbReference type="Pfam" id="PF07631">
    <property type="entry name" value="PSD4"/>
    <property type="match status" value="1"/>
</dbReference>
<name>A0ABW2L5A1_9BACT</name>
<dbReference type="Gene3D" id="1.10.760.10">
    <property type="entry name" value="Cytochrome c-like domain"/>
    <property type="match status" value="1"/>
</dbReference>
<feature type="domain" description="Cytochrome c" evidence="6">
    <location>
        <begin position="30"/>
        <end position="103"/>
    </location>
</feature>
<evidence type="ECO:0000259" key="7">
    <source>
        <dbReference type="PROSITE" id="PS51820"/>
    </source>
</evidence>
<dbReference type="PROSITE" id="PS51820">
    <property type="entry name" value="PA14"/>
    <property type="match status" value="1"/>
</dbReference>
<dbReference type="Pfam" id="PF07691">
    <property type="entry name" value="PA14"/>
    <property type="match status" value="1"/>
</dbReference>
<keyword evidence="3 4" id="KW-0408">Iron</keyword>
<evidence type="ECO:0000256" key="1">
    <source>
        <dbReference type="ARBA" id="ARBA00022617"/>
    </source>
</evidence>
<evidence type="ECO:0000256" key="2">
    <source>
        <dbReference type="ARBA" id="ARBA00022723"/>
    </source>
</evidence>
<keyword evidence="9" id="KW-1185">Reference proteome</keyword>
<feature type="chain" id="PRO_5045811043" evidence="5">
    <location>
        <begin position="28"/>
        <end position="782"/>
    </location>
</feature>
<protein>
    <submittedName>
        <fullName evidence="8">DUF1592 domain-containing protein</fullName>
    </submittedName>
</protein>
<reference evidence="9" key="1">
    <citation type="journal article" date="2019" name="Int. J. Syst. Evol. Microbiol.">
        <title>The Global Catalogue of Microorganisms (GCM) 10K type strain sequencing project: providing services to taxonomists for standard genome sequencing and annotation.</title>
        <authorList>
            <consortium name="The Broad Institute Genomics Platform"/>
            <consortium name="The Broad Institute Genome Sequencing Center for Infectious Disease"/>
            <person name="Wu L."/>
            <person name="Ma J."/>
        </authorList>
    </citation>
    <scope>NUCLEOTIDE SEQUENCE [LARGE SCALE GENOMIC DNA]</scope>
    <source>
        <strain evidence="9">CGMCC 4.1467</strain>
    </source>
</reference>
<keyword evidence="1 4" id="KW-0349">Heme</keyword>
<dbReference type="InterPro" id="IPR037524">
    <property type="entry name" value="PA14/GLEYA"/>
</dbReference>
<dbReference type="InterPro" id="IPR009056">
    <property type="entry name" value="Cyt_c-like_dom"/>
</dbReference>
<dbReference type="Pfam" id="PF13442">
    <property type="entry name" value="Cytochrome_CBB3"/>
    <property type="match status" value="1"/>
</dbReference>
<dbReference type="Pfam" id="PF07627">
    <property type="entry name" value="PSCyt3"/>
    <property type="match status" value="1"/>
</dbReference>
<keyword evidence="2 4" id="KW-0479">Metal-binding</keyword>
<dbReference type="Gene3D" id="3.90.182.10">
    <property type="entry name" value="Toxin - Anthrax Protective Antigen,domain 1"/>
    <property type="match status" value="1"/>
</dbReference>
<proteinExistence type="predicted"/>
<dbReference type="InterPro" id="IPR013039">
    <property type="entry name" value="DUF1588"/>
</dbReference>